<keyword evidence="2" id="KW-1185">Reference proteome</keyword>
<accession>A0A914BID2</accession>
<dbReference type="OrthoDB" id="409048at2759"/>
<dbReference type="PANTHER" id="PTHR36688">
    <property type="entry name" value="ENDO/EXONUCLEASE/PHOSPHATASE DOMAIN-CONTAINING PROTEIN"/>
    <property type="match status" value="1"/>
</dbReference>
<dbReference type="InterPro" id="IPR052560">
    <property type="entry name" value="RdDP_mobile_element"/>
</dbReference>
<proteinExistence type="predicted"/>
<evidence type="ECO:0000313" key="2">
    <source>
        <dbReference type="Proteomes" id="UP000887568"/>
    </source>
</evidence>
<sequence length="330" mass="37416">MDTLSTYLSNWRLKLSVAKTMSSAFHLNNREASRELNIIVNNNRLQFQATPTYLGVKLDRTLTYRQHLGNVSAKTSARVALIRRLAGTTWGASTKTLRISTQALVFSAAEYCAPVWCRSTHTKKLDITLNNALRTVSGCLRATLVNQLPILAGIAPPSLRREAAILALSHKATNDDNHLLYKTATEIPHRARLKSRRPFKEHVHQLLCSVPPDISKRLWLKRCWTEEWQTADHSRLHRFLDEPGELLGEDLPRKQWTMLNRLRTSVGRFAATMKGWGLRDSAACDCGHPEQSVDHIIESCPQHRPPHGEHNIITLDADTKTWLFSTKLQV</sequence>
<evidence type="ECO:0000313" key="1">
    <source>
        <dbReference type="EnsemblMetazoa" id="XP_038075660.1"/>
    </source>
</evidence>
<dbReference type="AlphaFoldDB" id="A0A914BID2"/>
<organism evidence="1 2">
    <name type="scientific">Patiria miniata</name>
    <name type="common">Bat star</name>
    <name type="synonym">Asterina miniata</name>
    <dbReference type="NCBI Taxonomy" id="46514"/>
    <lineage>
        <taxon>Eukaryota</taxon>
        <taxon>Metazoa</taxon>
        <taxon>Echinodermata</taxon>
        <taxon>Eleutherozoa</taxon>
        <taxon>Asterozoa</taxon>
        <taxon>Asteroidea</taxon>
        <taxon>Valvatacea</taxon>
        <taxon>Valvatida</taxon>
        <taxon>Asterinidae</taxon>
        <taxon>Patiria</taxon>
    </lineage>
</organism>
<name>A0A914BID2_PATMI</name>
<dbReference type="OMA" id="SSKWEND"/>
<dbReference type="PANTHER" id="PTHR36688:SF2">
    <property type="entry name" value="ENDONUCLEASE_EXONUCLEASE_PHOSPHATASE DOMAIN-CONTAINING PROTEIN"/>
    <property type="match status" value="1"/>
</dbReference>
<dbReference type="GeneID" id="119743328"/>
<evidence type="ECO:0008006" key="3">
    <source>
        <dbReference type="Google" id="ProtNLM"/>
    </source>
</evidence>
<protein>
    <recommendedName>
        <fullName evidence="3">Reverse transcriptase</fullName>
    </recommendedName>
</protein>
<dbReference type="RefSeq" id="XP_038075660.1">
    <property type="nucleotide sequence ID" value="XM_038219732.1"/>
</dbReference>
<reference evidence="1" key="1">
    <citation type="submission" date="2022-11" db="UniProtKB">
        <authorList>
            <consortium name="EnsemblMetazoa"/>
        </authorList>
    </citation>
    <scope>IDENTIFICATION</scope>
</reference>
<dbReference type="Proteomes" id="UP000887568">
    <property type="component" value="Unplaced"/>
</dbReference>
<dbReference type="EnsemblMetazoa" id="XM_038219732.1">
    <property type="protein sequence ID" value="XP_038075660.1"/>
    <property type="gene ID" value="LOC119743328"/>
</dbReference>